<evidence type="ECO:0000313" key="3">
    <source>
        <dbReference type="EMBL" id="CAE8646613.1"/>
    </source>
</evidence>
<feature type="region of interest" description="Disordered" evidence="1">
    <location>
        <begin position="1"/>
        <end position="30"/>
    </location>
</feature>
<proteinExistence type="predicted"/>
<dbReference type="InterPro" id="IPR018490">
    <property type="entry name" value="cNMP-bd_dom_sf"/>
</dbReference>
<comment type="caution">
    <text evidence="3">The sequence shown here is derived from an EMBL/GenBank/DDBJ whole genome shotgun (WGS) entry which is preliminary data.</text>
</comment>
<evidence type="ECO:0000256" key="1">
    <source>
        <dbReference type="SAM" id="MobiDB-lite"/>
    </source>
</evidence>
<dbReference type="PANTHER" id="PTHR10217:SF435">
    <property type="entry name" value="POTASSIUM VOLTAGE-GATED CHANNEL PROTEIN EAG"/>
    <property type="match status" value="1"/>
</dbReference>
<feature type="transmembrane region" description="Helical" evidence="2">
    <location>
        <begin position="586"/>
        <end position="610"/>
    </location>
</feature>
<dbReference type="AlphaFoldDB" id="A0A813I7V8"/>
<feature type="transmembrane region" description="Helical" evidence="2">
    <location>
        <begin position="514"/>
        <end position="535"/>
    </location>
</feature>
<evidence type="ECO:0008006" key="5">
    <source>
        <dbReference type="Google" id="ProtNLM"/>
    </source>
</evidence>
<gene>
    <name evidence="3" type="ORF">PGLA2088_LOCUS4956</name>
</gene>
<dbReference type="GO" id="GO:0042391">
    <property type="term" value="P:regulation of membrane potential"/>
    <property type="evidence" value="ECO:0007669"/>
    <property type="project" value="TreeGrafter"/>
</dbReference>
<dbReference type="GO" id="GO:0005886">
    <property type="term" value="C:plasma membrane"/>
    <property type="evidence" value="ECO:0007669"/>
    <property type="project" value="TreeGrafter"/>
</dbReference>
<dbReference type="Proteomes" id="UP000626109">
    <property type="component" value="Unassembled WGS sequence"/>
</dbReference>
<organism evidence="3 4">
    <name type="scientific">Polarella glacialis</name>
    <name type="common">Dinoflagellate</name>
    <dbReference type="NCBI Taxonomy" id="89957"/>
    <lineage>
        <taxon>Eukaryota</taxon>
        <taxon>Sar</taxon>
        <taxon>Alveolata</taxon>
        <taxon>Dinophyceae</taxon>
        <taxon>Suessiales</taxon>
        <taxon>Suessiaceae</taxon>
        <taxon>Polarella</taxon>
    </lineage>
</organism>
<feature type="transmembrane region" description="Helical" evidence="2">
    <location>
        <begin position="470"/>
        <end position="493"/>
    </location>
</feature>
<evidence type="ECO:0000256" key="2">
    <source>
        <dbReference type="SAM" id="Phobius"/>
    </source>
</evidence>
<dbReference type="GO" id="GO:0005249">
    <property type="term" value="F:voltage-gated potassium channel activity"/>
    <property type="evidence" value="ECO:0007669"/>
    <property type="project" value="TreeGrafter"/>
</dbReference>
<feature type="transmembrane region" description="Helical" evidence="2">
    <location>
        <begin position="438"/>
        <end position="458"/>
    </location>
</feature>
<keyword evidence="2" id="KW-0472">Membrane</keyword>
<accession>A0A813I7V8</accession>
<feature type="transmembrane region" description="Helical" evidence="2">
    <location>
        <begin position="666"/>
        <end position="692"/>
    </location>
</feature>
<protein>
    <recommendedName>
        <fullName evidence="5">Cyclic nucleotide-binding domain-containing protein</fullName>
    </recommendedName>
</protein>
<dbReference type="PANTHER" id="PTHR10217">
    <property type="entry name" value="VOLTAGE AND LIGAND GATED POTASSIUM CHANNEL"/>
    <property type="match status" value="1"/>
</dbReference>
<keyword evidence="2" id="KW-0812">Transmembrane</keyword>
<keyword evidence="2" id="KW-1133">Transmembrane helix</keyword>
<dbReference type="InterPro" id="IPR050818">
    <property type="entry name" value="KCNH_animal-type"/>
</dbReference>
<dbReference type="Gene3D" id="1.10.287.70">
    <property type="match status" value="1"/>
</dbReference>
<dbReference type="Gene3D" id="2.60.120.10">
    <property type="entry name" value="Jelly Rolls"/>
    <property type="match status" value="1"/>
</dbReference>
<dbReference type="EMBL" id="CAJNNW010004630">
    <property type="protein sequence ID" value="CAE8646613.1"/>
    <property type="molecule type" value="Genomic_DNA"/>
</dbReference>
<dbReference type="SUPFAM" id="SSF81324">
    <property type="entry name" value="Voltage-gated potassium channels"/>
    <property type="match status" value="1"/>
</dbReference>
<sequence length="986" mass="108361">MHRTPPNVSPMSNDGLARLQPRPTKIPAGSVPNSAVNLPYMPALQPPAWAQPQIQASLPPRLMDSARSKALLQQPIVNQIPPDLLQPPRLAARLKELELGSLLSLCERLEPRLCVQPARPSGFASNEELEELAQDIAGPLTGIVRRAAHDALESKFLVSAAPESKRLQEAPVSNELDNLLRELNEILQVAMPSISQAAPTVEKSSPAVAFSVPPLEDAAGAKGRLAPSPSFLDALRSMRSQLDALEGLYSDEVARATKDLRDENASLSEQLEQLRNKPHLLAAPLENPEMTLPGQVSPCTPVGNHEAESQTALDWKEVATPTSAAAGPSTEEVKTEGVFGTPRADDVAAIDGAFGTATRTEDVAIVKVAEYTPDRPLSTQSRSERFILRPAFRTESLPSGLADWGEDMEEFAKESSRKLRGKVASRWRFHELSRRRMAFDMLGVLLLVYDVLMTPFNMAFGNVSDKLSEVMSWVFPLFWLLDIMLTIFFTTFCSGGVLQTGRKAILRRYARSGWLLLDSLWVCLDMVLLSVYYDLDNQSYQMVRDVILRKGVYFAIQTLRVMRILRMQRNMTCIAVRVRSEYLRPMFGLAVTALFVLLGAHVAACGLMYLGSASGADQSTWFKDYAGTQDRDTQYLTALLWALSQLTPGATGPNFGESPFRSVPDLVYAVMVHVIALLALCLLLGSVAGFILELHVPSEWPRCQALLRGYLYEGAPVPLQLQYRIWSWLELEPLARVIHARVGARHLALVDVRGDHKAKLSQLRLQQEQTPIMFSILPPHLRQELLGHVCGPLLVKHPFFHELDVAHPQALQQVIECLSQVFVEPGQDLFVAGSTTGQMIFVRKGELKYTLDARASGQPSGAKPDARLKVSAGGHASEASLWLQNWTHSGHLTAAEGVNSYCSEVWMLESSCFSSLLRRGPLELWQAASSYASAFARRANMPDASLTDLESDSDLLLKLTEDAFADAAGGSTGDDFGKKDVNGIPG</sequence>
<dbReference type="SUPFAM" id="SSF51206">
    <property type="entry name" value="cAMP-binding domain-like"/>
    <property type="match status" value="1"/>
</dbReference>
<evidence type="ECO:0000313" key="4">
    <source>
        <dbReference type="Proteomes" id="UP000626109"/>
    </source>
</evidence>
<reference evidence="3" key="1">
    <citation type="submission" date="2021-02" db="EMBL/GenBank/DDBJ databases">
        <authorList>
            <person name="Dougan E. K."/>
            <person name="Rhodes N."/>
            <person name="Thang M."/>
            <person name="Chan C."/>
        </authorList>
    </citation>
    <scope>NUCLEOTIDE SEQUENCE</scope>
</reference>
<dbReference type="InterPro" id="IPR014710">
    <property type="entry name" value="RmlC-like_jellyroll"/>
</dbReference>
<name>A0A813I7V8_POLGL</name>